<dbReference type="AlphaFoldDB" id="A0A1V2W1W5"/>
<name>A0A1V2W1W5_9BURK</name>
<gene>
    <name evidence="3" type="ORF">A8E72_19285</name>
</gene>
<comment type="caution">
    <text evidence="3">The sequence shown here is derived from an EMBL/GenBank/DDBJ whole genome shotgun (WGS) entry which is preliminary data.</text>
</comment>
<sequence>MDDASLRDAEQLAEKVVSDLGLTLPVDVVELARSHEILVEAKPSIAAGVSGMLVRHVNDFAIGYATHVRNEGFQRFSIAHELGHFFLPGHPEHIFSEGRTLHESRAGFASGDPIELQADHFAAGLLMPSSLFVKEAGKYSDGLGAIEKLAEVCKASLTASAIRYAELTDAAVAIVVSSRSSVDYCFLSPAMSKIKGLTYLKKGAVLPRDSLTRDFNQTSDNVVSARRVDGQSDLQSWFRCDGEFDAWEEVVGLGVYGKTLTVITAEVSDDDENERGGRGWDEPKFSYRR</sequence>
<protein>
    <recommendedName>
        <fullName evidence="2">IrrE N-terminal-like domain-containing protein</fullName>
    </recommendedName>
</protein>
<evidence type="ECO:0000313" key="4">
    <source>
        <dbReference type="Proteomes" id="UP000188543"/>
    </source>
</evidence>
<proteinExistence type="predicted"/>
<dbReference type="Pfam" id="PF06114">
    <property type="entry name" value="Peptidase_M78"/>
    <property type="match status" value="1"/>
</dbReference>
<evidence type="ECO:0000256" key="1">
    <source>
        <dbReference type="SAM" id="MobiDB-lite"/>
    </source>
</evidence>
<evidence type="ECO:0000313" key="3">
    <source>
        <dbReference type="EMBL" id="ONU83947.1"/>
    </source>
</evidence>
<dbReference type="RefSeq" id="WP_077176522.1">
    <property type="nucleotide sequence ID" value="NZ_CADETK010000030.1"/>
</dbReference>
<feature type="domain" description="IrrE N-terminal-like" evidence="2">
    <location>
        <begin position="72"/>
        <end position="161"/>
    </location>
</feature>
<dbReference type="EMBL" id="MUTJ01000057">
    <property type="protein sequence ID" value="ONU83947.1"/>
    <property type="molecule type" value="Genomic_DNA"/>
</dbReference>
<dbReference type="InterPro" id="IPR052345">
    <property type="entry name" value="Rad_response_metalloprotease"/>
</dbReference>
<dbReference type="OrthoDB" id="9794834at2"/>
<dbReference type="Proteomes" id="UP000188543">
    <property type="component" value="Unassembled WGS sequence"/>
</dbReference>
<reference evidence="3 4" key="1">
    <citation type="submission" date="2016-08" db="EMBL/GenBank/DDBJ databases">
        <authorList>
            <person name="Seilhamer J.J."/>
        </authorList>
    </citation>
    <scope>NUCLEOTIDE SEQUENCE [LARGE SCALE GENOMIC DNA]</scope>
    <source>
        <strain evidence="3 4">VC14762</strain>
    </source>
</reference>
<dbReference type="Gene3D" id="1.10.10.2910">
    <property type="match status" value="1"/>
</dbReference>
<accession>A0A1V2W1W5</accession>
<evidence type="ECO:0000259" key="2">
    <source>
        <dbReference type="Pfam" id="PF06114"/>
    </source>
</evidence>
<dbReference type="PANTHER" id="PTHR43236">
    <property type="entry name" value="ANTITOXIN HIGA1"/>
    <property type="match status" value="1"/>
</dbReference>
<organism evidence="3 4">
    <name type="scientific">Burkholderia cenocepacia</name>
    <dbReference type="NCBI Taxonomy" id="95486"/>
    <lineage>
        <taxon>Bacteria</taxon>
        <taxon>Pseudomonadati</taxon>
        <taxon>Pseudomonadota</taxon>
        <taxon>Betaproteobacteria</taxon>
        <taxon>Burkholderiales</taxon>
        <taxon>Burkholderiaceae</taxon>
        <taxon>Burkholderia</taxon>
        <taxon>Burkholderia cepacia complex</taxon>
    </lineage>
</organism>
<feature type="region of interest" description="Disordered" evidence="1">
    <location>
        <begin position="270"/>
        <end position="289"/>
    </location>
</feature>
<feature type="compositionally biased region" description="Basic and acidic residues" evidence="1">
    <location>
        <begin position="274"/>
        <end position="289"/>
    </location>
</feature>
<dbReference type="InterPro" id="IPR010359">
    <property type="entry name" value="IrrE_HExxH"/>
</dbReference>
<dbReference type="PANTHER" id="PTHR43236:SF2">
    <property type="entry name" value="BLL0069 PROTEIN"/>
    <property type="match status" value="1"/>
</dbReference>